<feature type="coiled-coil region" evidence="4">
    <location>
        <begin position="822"/>
        <end position="849"/>
    </location>
</feature>
<feature type="region of interest" description="Disordered" evidence="5">
    <location>
        <begin position="187"/>
        <end position="216"/>
    </location>
</feature>
<dbReference type="InterPro" id="IPR006677">
    <property type="entry name" value="tRNA_intron_Endonuc_cat-like"/>
</dbReference>
<dbReference type="GO" id="GO:0003676">
    <property type="term" value="F:nucleic acid binding"/>
    <property type="evidence" value="ECO:0007669"/>
    <property type="project" value="InterPro"/>
</dbReference>
<dbReference type="Proteomes" id="UP000433883">
    <property type="component" value="Unassembled WGS sequence"/>
</dbReference>
<gene>
    <name evidence="7" type="ORF">BLS_005776</name>
</gene>
<dbReference type="AlphaFoldDB" id="A0A8H3UEP2"/>
<evidence type="ECO:0000256" key="5">
    <source>
        <dbReference type="SAM" id="MobiDB-lite"/>
    </source>
</evidence>
<feature type="region of interest" description="Disordered" evidence="5">
    <location>
        <begin position="315"/>
        <end position="334"/>
    </location>
</feature>
<dbReference type="EC" id="4.6.1.16" evidence="2"/>
<evidence type="ECO:0000256" key="2">
    <source>
        <dbReference type="ARBA" id="ARBA00012573"/>
    </source>
</evidence>
<dbReference type="GO" id="GO:0005737">
    <property type="term" value="C:cytoplasm"/>
    <property type="evidence" value="ECO:0007669"/>
    <property type="project" value="TreeGrafter"/>
</dbReference>
<evidence type="ECO:0000256" key="3">
    <source>
        <dbReference type="ARBA" id="ARBA00034031"/>
    </source>
</evidence>
<dbReference type="InterPro" id="IPR011856">
    <property type="entry name" value="tRNA_endonuc-like_dom_sf"/>
</dbReference>
<dbReference type="GO" id="GO:0000213">
    <property type="term" value="F:tRNA-intron lyase activity"/>
    <property type="evidence" value="ECO:0007669"/>
    <property type="project" value="UniProtKB-EC"/>
</dbReference>
<evidence type="ECO:0000256" key="1">
    <source>
        <dbReference type="ARBA" id="ARBA00008078"/>
    </source>
</evidence>
<accession>A0A8H3UEP2</accession>
<protein>
    <recommendedName>
        <fullName evidence="2">tRNA-intron lyase</fullName>
        <ecNumber evidence="2">4.6.1.16</ecNumber>
    </recommendedName>
</protein>
<evidence type="ECO:0000259" key="6">
    <source>
        <dbReference type="Pfam" id="PF01974"/>
    </source>
</evidence>
<sequence>MIIMEEAQTEQSSVTREIAKEGPQTTMTTEKNGDMNGTATVTSEAAAIRTPRPKRPNYHQLHARPMPLSVYPIPNFLPSNPLSLLRIVYIVLRDWVSAPSPRATIYNGYLSVATQSVHVTDPATVRALWEMGFFGTGTLSRSEPNWLDTERRRLGLVASMTAEEVTTSRRNVRMEFKRERARLEREALEEQRRKEAVDATGLPIPSESEIEGSSAEMLADSVDVPEAEEREVAKPQVAEPQVAELQAQDPSAMQMQEPNLRHVFPHLVSLPQVPREQLVEVEDGHNDSQASNLRHVFPHLTSMPQALCEVPTKVKDKHDSAHETSEDEDVQDVKSEDSIKAIEVHGSAQESLVDEATKEVSPLKEPIEAIENHGSAEELVEEEEPHGIQTEELADHEMNRPAVLEALPTEDAEDEDAEEAQKPVEPVNQEHLQLSMVEAFYLSYALGALKVVDPESQTAIDDNKALLQHFRQKSYFPPASANQLKPDDPFLLSYVVYHHFRSLGWVVRDGIKFAVDFLLYERGPVFTHATFAIMIVPSYTDAYWRASPDRAQEVEKKMARKSWHWLHCANRVQGHVIKTLILVYVDVPAPVEGEELEEDIGKMLQSMTSQTSDVRGGLSALSALTEYLRSHVFDGSFDEFGIGFGDVARNRARDRLKSIALLMALAPKETVFVTVQNKLKGKDSDPRYGVFAVMEEPDKDDDNMIDLCRPYITQDLYERYVATFLTSSRGRHQHVEIIEYLLLAIHHSWCEMKNLQTNPRCNELCEVFFSYTLGMTFTEYRHRLEFGRQESAFIEFFDGSPPAVETFKLVDASVPMFGGHHLDDWTKLSRNLRDEVNAFEKDLKMTQDELDYDIQEEFTRIQSIPENAYTSLANGRVSTKTIAQVHIIIRFRLRRMLQVLETMEDDTMQSPRQIGTLVDFYKAVTNLTKLLTAYQYFLNKSDPKCECYALPNVFPTKRNSNLSLIEDIQDIQYQKNRTDDDTYDHIRNKPFGTGIMAWLHGLCDHHRSAQNLINFVKKACTSELERSRVIIKFLPKVPEVATEDIDITLVLTSAMEGQLARTGVQEKYDRTAELLAEFSHDDENFGSCVGDGFLSVESLGARFFFAVLDSIVLPIKRKNMEPLSEDMKPLLEDSKKIKKEKKDLYEKKLRKHIGKTYPKIACNRAISMVSAILLDELLIEYYGNVVYREGVPPQHGAVCRLRCWNKISATALPAEVNDDVADRVLAKLQRDVRKRMSSMGVDKLKYWIAFAKGDVDEMPGVEMGEK</sequence>
<reference evidence="7 8" key="1">
    <citation type="submission" date="2019-11" db="EMBL/GenBank/DDBJ databases">
        <title>Venturia inaequalis Genome Resource.</title>
        <authorList>
            <person name="Lichtner F.J."/>
        </authorList>
    </citation>
    <scope>NUCLEOTIDE SEQUENCE [LARGE SCALE GENOMIC DNA]</scope>
    <source>
        <strain evidence="7">Bline_iso_100314</strain>
    </source>
</reference>
<evidence type="ECO:0000313" key="8">
    <source>
        <dbReference type="Proteomes" id="UP000433883"/>
    </source>
</evidence>
<dbReference type="FunFam" id="3.40.1350.10:FF:000007">
    <property type="entry name" value="tRNA-splicing endonuclease subunit Sen2"/>
    <property type="match status" value="1"/>
</dbReference>
<comment type="caution">
    <text evidence="7">The sequence shown here is derived from an EMBL/GenBank/DDBJ whole genome shotgun (WGS) entry which is preliminary data.</text>
</comment>
<dbReference type="EMBL" id="WNWQ01000404">
    <property type="protein sequence ID" value="KAE9968615.1"/>
    <property type="molecule type" value="Genomic_DNA"/>
</dbReference>
<comment type="catalytic activity">
    <reaction evidence="3">
        <text>pretRNA = a 3'-half-tRNA molecule with a 5'-OH end + a 5'-half-tRNA molecule with a 2',3'-cyclic phosphate end + an intron with a 2',3'-cyclic phosphate and a 5'-hydroxyl terminus.</text>
        <dbReference type="EC" id="4.6.1.16"/>
    </reaction>
</comment>
<organism evidence="7 8">
    <name type="scientific">Venturia inaequalis</name>
    <name type="common">Apple scab fungus</name>
    <dbReference type="NCBI Taxonomy" id="5025"/>
    <lineage>
        <taxon>Eukaryota</taxon>
        <taxon>Fungi</taxon>
        <taxon>Dikarya</taxon>
        <taxon>Ascomycota</taxon>
        <taxon>Pezizomycotina</taxon>
        <taxon>Dothideomycetes</taxon>
        <taxon>Pleosporomycetidae</taxon>
        <taxon>Venturiales</taxon>
        <taxon>Venturiaceae</taxon>
        <taxon>Venturia</taxon>
    </lineage>
</organism>
<feature type="compositionally biased region" description="Basic and acidic residues" evidence="5">
    <location>
        <begin position="187"/>
        <end position="197"/>
    </location>
</feature>
<dbReference type="GO" id="GO:0000379">
    <property type="term" value="P:tRNA-type intron splice site recognition and cleavage"/>
    <property type="evidence" value="ECO:0007669"/>
    <property type="project" value="TreeGrafter"/>
</dbReference>
<dbReference type="GO" id="GO:0000214">
    <property type="term" value="C:tRNA-intron endonuclease complex"/>
    <property type="evidence" value="ECO:0007669"/>
    <property type="project" value="TreeGrafter"/>
</dbReference>
<feature type="domain" description="tRNA intron endonuclease catalytic" evidence="6">
    <location>
        <begin position="490"/>
        <end position="586"/>
    </location>
</feature>
<dbReference type="InterPro" id="IPR006676">
    <property type="entry name" value="tRNA_splic"/>
</dbReference>
<dbReference type="SUPFAM" id="SSF53032">
    <property type="entry name" value="tRNA-intron endonuclease catalytic domain-like"/>
    <property type="match status" value="1"/>
</dbReference>
<feature type="region of interest" description="Disordered" evidence="5">
    <location>
        <begin position="375"/>
        <end position="399"/>
    </location>
</feature>
<dbReference type="PANTHER" id="PTHR21227:SF0">
    <property type="entry name" value="TRNA-SPLICING ENDONUCLEASE SUBUNIT SEN2"/>
    <property type="match status" value="1"/>
</dbReference>
<dbReference type="CDD" id="cd22363">
    <property type="entry name" value="tRNA-intron_lyase_C"/>
    <property type="match status" value="1"/>
</dbReference>
<dbReference type="Pfam" id="PF01974">
    <property type="entry name" value="tRNA_int_endo"/>
    <property type="match status" value="1"/>
</dbReference>
<evidence type="ECO:0000313" key="7">
    <source>
        <dbReference type="EMBL" id="KAE9968615.1"/>
    </source>
</evidence>
<keyword evidence="4" id="KW-0175">Coiled coil</keyword>
<dbReference type="Gene3D" id="3.40.1350.10">
    <property type="match status" value="1"/>
</dbReference>
<feature type="compositionally biased region" description="Basic and acidic residues" evidence="5">
    <location>
        <begin position="315"/>
        <end position="324"/>
    </location>
</feature>
<evidence type="ECO:0000256" key="4">
    <source>
        <dbReference type="SAM" id="Coils"/>
    </source>
</evidence>
<dbReference type="PANTHER" id="PTHR21227">
    <property type="entry name" value="TRNA-SPLICING ENDONUCLEASE SUBUNIT SEN2"/>
    <property type="match status" value="1"/>
</dbReference>
<proteinExistence type="inferred from homology"/>
<name>A0A8H3UEP2_VENIN</name>
<dbReference type="InterPro" id="IPR036167">
    <property type="entry name" value="tRNA_intron_Endo_cat-like_sf"/>
</dbReference>
<comment type="similarity">
    <text evidence="1">Belongs to the tRNA-intron endonuclease family.</text>
</comment>